<evidence type="ECO:0000313" key="8">
    <source>
        <dbReference type="EMBL" id="AFM00351.1"/>
    </source>
</evidence>
<dbReference type="NCBIfam" id="TIGR01923">
    <property type="entry name" value="menE"/>
    <property type="match status" value="1"/>
</dbReference>
<dbReference type="GO" id="GO:0008756">
    <property type="term" value="F:o-succinylbenzoate-CoA ligase activity"/>
    <property type="evidence" value="ECO:0007669"/>
    <property type="project" value="UniProtKB-UniRule"/>
</dbReference>
<organism evidence="8 9">
    <name type="scientific">Desulfitobacterium dehalogenans (strain ATCC 51507 / DSM 9161 / JW/IU-DC1)</name>
    <dbReference type="NCBI Taxonomy" id="756499"/>
    <lineage>
        <taxon>Bacteria</taxon>
        <taxon>Bacillati</taxon>
        <taxon>Bacillota</taxon>
        <taxon>Clostridia</taxon>
        <taxon>Eubacteriales</taxon>
        <taxon>Desulfitobacteriaceae</taxon>
        <taxon>Desulfitobacterium</taxon>
    </lineage>
</organism>
<dbReference type="KEGG" id="ddh:Desde_1963"/>
<proteinExistence type="inferred from homology"/>
<dbReference type="GO" id="GO:0005524">
    <property type="term" value="F:ATP binding"/>
    <property type="evidence" value="ECO:0007669"/>
    <property type="project" value="UniProtKB-KW"/>
</dbReference>
<evidence type="ECO:0000256" key="4">
    <source>
        <dbReference type="ARBA" id="ARBA00022840"/>
    </source>
</evidence>
<keyword evidence="2 5" id="KW-0436">Ligase</keyword>
<evidence type="ECO:0000256" key="1">
    <source>
        <dbReference type="ARBA" id="ARBA00022428"/>
    </source>
</evidence>
<keyword evidence="1 5" id="KW-0474">Menaquinone biosynthesis</keyword>
<dbReference type="OrthoDB" id="9778383at2"/>
<keyword evidence="3 5" id="KW-0547">Nucleotide-binding</keyword>
<dbReference type="AlphaFoldDB" id="I4A8R6"/>
<dbReference type="GO" id="GO:0009234">
    <property type="term" value="P:menaquinone biosynthetic process"/>
    <property type="evidence" value="ECO:0007669"/>
    <property type="project" value="UniProtKB-UniRule"/>
</dbReference>
<evidence type="ECO:0000256" key="3">
    <source>
        <dbReference type="ARBA" id="ARBA00022741"/>
    </source>
</evidence>
<dbReference type="UniPathway" id="UPA01057">
    <property type="reaction ID" value="UER00166"/>
</dbReference>
<reference evidence="8 9" key="2">
    <citation type="journal article" date="2015" name="J. Bacteriol.">
        <title>Genomic, proteomic, and biochemical analysis of the organohalide respiratory pathway in Desulfitobacterium dehalogenans.</title>
        <authorList>
            <person name="Kruse T."/>
            <person name="van de Pas B.A."/>
            <person name="Atteia A."/>
            <person name="Krab K."/>
            <person name="Hagen W.R."/>
            <person name="Goodwin L."/>
            <person name="Chain P."/>
            <person name="Boeren S."/>
            <person name="Maphosa F."/>
            <person name="Schraa G."/>
            <person name="de Vos W.M."/>
            <person name="van der Oost J."/>
            <person name="Smidt H."/>
            <person name="Stams A.J."/>
        </authorList>
    </citation>
    <scope>NUCLEOTIDE SEQUENCE [LARGE SCALE GENOMIC DNA]</scope>
    <source>
        <strain evidence="9">ATCC 51507 / DSM 9161 / JW/IU-DC1</strain>
    </source>
</reference>
<protein>
    <recommendedName>
        <fullName evidence="5">2-succinylbenzoate--CoA ligase</fullName>
        <ecNumber evidence="5">6.2.1.26</ecNumber>
    </recommendedName>
    <alternativeName>
        <fullName evidence="5">o-succinylbenzoyl-CoA synthetase</fullName>
        <shortName evidence="5">OSB-CoA synthetase</shortName>
    </alternativeName>
</protein>
<dbReference type="Gene3D" id="3.30.300.30">
    <property type="match status" value="1"/>
</dbReference>
<gene>
    <name evidence="5" type="primary">menE</name>
    <name evidence="8" type="ordered locus">Desde_1963</name>
</gene>
<accession>I4A8R6</accession>
<comment type="pathway">
    <text evidence="5">Quinol/quinone metabolism; menaquinone biosynthesis.</text>
</comment>
<dbReference type="HOGENOM" id="CLU_000022_59_0_9"/>
<evidence type="ECO:0000259" key="6">
    <source>
        <dbReference type="Pfam" id="PF00501"/>
    </source>
</evidence>
<dbReference type="InterPro" id="IPR010192">
    <property type="entry name" value="MenE"/>
</dbReference>
<dbReference type="EMBL" id="CP003348">
    <property type="protein sequence ID" value="AFM00351.1"/>
    <property type="molecule type" value="Genomic_DNA"/>
</dbReference>
<evidence type="ECO:0000259" key="7">
    <source>
        <dbReference type="Pfam" id="PF13193"/>
    </source>
</evidence>
<dbReference type="PANTHER" id="PTHR43201:SF5">
    <property type="entry name" value="MEDIUM-CHAIN ACYL-COA LIGASE ACSF2, MITOCHONDRIAL"/>
    <property type="match status" value="1"/>
</dbReference>
<evidence type="ECO:0000256" key="2">
    <source>
        <dbReference type="ARBA" id="ARBA00022598"/>
    </source>
</evidence>
<dbReference type="GO" id="GO:0006631">
    <property type="term" value="P:fatty acid metabolic process"/>
    <property type="evidence" value="ECO:0007669"/>
    <property type="project" value="TreeGrafter"/>
</dbReference>
<dbReference type="InterPro" id="IPR042099">
    <property type="entry name" value="ANL_N_sf"/>
</dbReference>
<dbReference type="eggNOG" id="COG0318">
    <property type="taxonomic scope" value="Bacteria"/>
</dbReference>
<name>I4A8R6_DESDJ</name>
<reference evidence="9" key="1">
    <citation type="submission" date="2012-06" db="EMBL/GenBank/DDBJ databases">
        <title>Complete sequence of Desulfitobacterium dehalogenans ATCC 51507.</title>
        <authorList>
            <person name="Lucas S."/>
            <person name="Han J."/>
            <person name="Lapidus A."/>
            <person name="Cheng J.-F."/>
            <person name="Goodwin L."/>
            <person name="Pitluck S."/>
            <person name="Peters L."/>
            <person name="Ovchinnikova G."/>
            <person name="Teshima H."/>
            <person name="Detter J.C."/>
            <person name="Han C."/>
            <person name="Tapia R."/>
            <person name="Land M."/>
            <person name="Hauser L."/>
            <person name="Kyrpides N."/>
            <person name="Ivanova N."/>
            <person name="Pagani I."/>
            <person name="Kruse T."/>
            <person name="de Vos W.M."/>
            <person name="Smidt H."/>
            <person name="Woyke T."/>
        </authorList>
    </citation>
    <scope>NUCLEOTIDE SEQUENCE [LARGE SCALE GENOMIC DNA]</scope>
    <source>
        <strain evidence="9">ATCC 51507 / DSM 9161 / JW/IU-DC1</strain>
    </source>
</reference>
<dbReference type="Proteomes" id="UP000006053">
    <property type="component" value="Chromosome"/>
</dbReference>
<dbReference type="RefSeq" id="WP_014793838.1">
    <property type="nucleotide sequence ID" value="NC_018017.1"/>
</dbReference>
<dbReference type="EC" id="6.2.1.26" evidence="5"/>
<dbReference type="InterPro" id="IPR000873">
    <property type="entry name" value="AMP-dep_synth/lig_dom"/>
</dbReference>
<dbReference type="Pfam" id="PF13193">
    <property type="entry name" value="AMP-binding_C"/>
    <property type="match status" value="1"/>
</dbReference>
<dbReference type="Gene3D" id="3.40.50.12780">
    <property type="entry name" value="N-terminal domain of ligase-like"/>
    <property type="match status" value="1"/>
</dbReference>
<feature type="domain" description="AMP-binding enzyme C-terminal" evidence="7">
    <location>
        <begin position="367"/>
        <end position="438"/>
    </location>
</feature>
<comment type="pathway">
    <text evidence="5">Quinol/quinone metabolism; 1,4-dihydroxy-2-naphthoate biosynthesis; 1,4-dihydroxy-2-naphthoate from chorismate: step 5/7.</text>
</comment>
<sequence>MNWLTKQARKKGKQRFLNHLSFAEVENLVQERAGRLYPYVKDETRVALYARNSVETVLFFLALQGLQKEVFMINIRLTEDEIRRKLTNLKIGVVFSEDQTFISFQDVLNQPLERQDEGRGGYAPEQIAVIMDTSATHGVAKSVPLRWRNLEAHVRASQQVLGVREEDNWLLVLPLYHIGGLAIVLRSLYNGTAVTLTAGFDEEETLKLIEEEKVNLLSLVPTMLHRILDRIRGHSLRAVLVSGEFIPEALVAASLRKGIPIYKSYGMTETASQATTFCVSEHPMKLKSVGYPLPGIKVHIHNPDREEVGEIILRGPMVMDGYLSEEPIQEFLHTQDIGYLDEDGYLFILDRRDNIIISGGENIYPQEIENILYAHPAVSECAIVAMKDKKWGQVPALFIVSALEDEEIRNYLSARIARYKHPKKILHLRELPKNSTGKLLKKALGEMVNED</sequence>
<comment type="catalytic activity">
    <reaction evidence="5">
        <text>2-succinylbenzoate + ATP + CoA = 2-succinylbenzoyl-CoA + AMP + diphosphate</text>
        <dbReference type="Rhea" id="RHEA:17009"/>
        <dbReference type="ChEBI" id="CHEBI:18325"/>
        <dbReference type="ChEBI" id="CHEBI:30616"/>
        <dbReference type="ChEBI" id="CHEBI:33019"/>
        <dbReference type="ChEBI" id="CHEBI:57287"/>
        <dbReference type="ChEBI" id="CHEBI:57364"/>
        <dbReference type="ChEBI" id="CHEBI:456215"/>
        <dbReference type="EC" id="6.2.1.26"/>
    </reaction>
</comment>
<dbReference type="STRING" id="756499.Desde_1963"/>
<evidence type="ECO:0000256" key="5">
    <source>
        <dbReference type="HAMAP-Rule" id="MF_00731"/>
    </source>
</evidence>
<evidence type="ECO:0000313" key="9">
    <source>
        <dbReference type="Proteomes" id="UP000006053"/>
    </source>
</evidence>
<dbReference type="HAMAP" id="MF_00731">
    <property type="entry name" value="MenE"/>
    <property type="match status" value="1"/>
</dbReference>
<feature type="domain" description="AMP-dependent synthetase/ligase" evidence="6">
    <location>
        <begin position="8"/>
        <end position="323"/>
    </location>
</feature>
<keyword evidence="4 5" id="KW-0067">ATP-binding</keyword>
<dbReference type="Pfam" id="PF00501">
    <property type="entry name" value="AMP-binding"/>
    <property type="match status" value="1"/>
</dbReference>
<comment type="similarity">
    <text evidence="5">Belongs to the ATP-dependent AMP-binding enzyme family. MenE subfamily.</text>
</comment>
<dbReference type="UniPathway" id="UPA00079"/>
<dbReference type="PANTHER" id="PTHR43201">
    <property type="entry name" value="ACYL-COA SYNTHETASE"/>
    <property type="match status" value="1"/>
</dbReference>
<dbReference type="InterPro" id="IPR045851">
    <property type="entry name" value="AMP-bd_C_sf"/>
</dbReference>
<comment type="function">
    <text evidence="5">Converts 2-succinylbenzoate (OSB) to 2-succinylbenzoyl-CoA (OSB-CoA).</text>
</comment>
<dbReference type="GO" id="GO:0031956">
    <property type="term" value="F:medium-chain fatty acid-CoA ligase activity"/>
    <property type="evidence" value="ECO:0007669"/>
    <property type="project" value="TreeGrafter"/>
</dbReference>
<dbReference type="SUPFAM" id="SSF56801">
    <property type="entry name" value="Acetyl-CoA synthetase-like"/>
    <property type="match status" value="1"/>
</dbReference>
<dbReference type="InterPro" id="IPR025110">
    <property type="entry name" value="AMP-bd_C"/>
</dbReference>
<keyword evidence="9" id="KW-1185">Reference proteome</keyword>